<reference evidence="1 2" key="1">
    <citation type="submission" date="2016-08" db="EMBL/GenBank/DDBJ databases">
        <title>A novel genetic cassette of butanologenic Thermoanaerobacterium thermosaccharolyticum that directly convert cellulose to butanol.</title>
        <authorList>
            <person name="Li T."/>
            <person name="He J."/>
        </authorList>
    </citation>
    <scope>NUCLEOTIDE SEQUENCE [LARGE SCALE GENOMIC DNA]</scope>
    <source>
        <strain evidence="1 2">TG57</strain>
    </source>
</reference>
<accession>A0A223HZ85</accession>
<organism evidence="1 2">
    <name type="scientific">Thermoanaerobacterium thermosaccharolyticum</name>
    <name type="common">Clostridium thermosaccharolyticum</name>
    <dbReference type="NCBI Taxonomy" id="1517"/>
    <lineage>
        <taxon>Bacteria</taxon>
        <taxon>Bacillati</taxon>
        <taxon>Bacillota</taxon>
        <taxon>Clostridia</taxon>
        <taxon>Thermoanaerobacterales</taxon>
        <taxon>Thermoanaerobacteraceae</taxon>
        <taxon>Thermoanaerobacterium</taxon>
    </lineage>
</organism>
<dbReference type="EMBL" id="CP016893">
    <property type="protein sequence ID" value="AST57786.1"/>
    <property type="molecule type" value="Genomic_DNA"/>
</dbReference>
<dbReference type="AlphaFoldDB" id="A0A223HZ85"/>
<dbReference type="Proteomes" id="UP000214975">
    <property type="component" value="Chromosome"/>
</dbReference>
<name>A0A223HZ85_THETR</name>
<evidence type="ECO:0000313" key="2">
    <source>
        <dbReference type="Proteomes" id="UP000214975"/>
    </source>
</evidence>
<evidence type="ECO:0000313" key="1">
    <source>
        <dbReference type="EMBL" id="AST57786.1"/>
    </source>
</evidence>
<sequence length="53" mass="6406">MCRYIKCGVNRTKNIKNQIKTKIYLCKMRIYCLNNMVYSFKKYGGERFEGRSL</sequence>
<proteinExistence type="predicted"/>
<gene>
    <name evidence="1" type="ORF">Thert_01798</name>
</gene>
<protein>
    <submittedName>
        <fullName evidence="1">Uncharacterized protein</fullName>
    </submittedName>
</protein>